<dbReference type="KEGG" id="smt:Smal_2207"/>
<dbReference type="EMBL" id="CP001111">
    <property type="protein sequence ID" value="ACF51911.1"/>
    <property type="molecule type" value="Genomic_DNA"/>
</dbReference>
<dbReference type="eggNOG" id="COG0226">
    <property type="taxonomic scope" value="Bacteria"/>
</dbReference>
<protein>
    <submittedName>
        <fullName evidence="4">Alkaline phosphatase</fullName>
        <ecNumber evidence="4">3.1.3.1</ecNumber>
    </submittedName>
</protein>
<keyword evidence="4" id="KW-0378">Hydrolase</keyword>
<dbReference type="STRING" id="391008.Smal_2207"/>
<dbReference type="Gene3D" id="3.40.190.10">
    <property type="entry name" value="Periplasmic binding protein-like II"/>
    <property type="match status" value="2"/>
</dbReference>
<dbReference type="InterPro" id="IPR024370">
    <property type="entry name" value="PBP_domain"/>
</dbReference>
<evidence type="ECO:0000259" key="3">
    <source>
        <dbReference type="Pfam" id="PF12849"/>
    </source>
</evidence>
<evidence type="ECO:0000313" key="5">
    <source>
        <dbReference type="Proteomes" id="UP000001867"/>
    </source>
</evidence>
<dbReference type="OrthoDB" id="9801510at2"/>
<keyword evidence="2" id="KW-0732">Signal</keyword>
<name>B4SL30_STRM5</name>
<feature type="domain" description="PBP" evidence="3">
    <location>
        <begin position="25"/>
        <end position="283"/>
    </location>
</feature>
<evidence type="ECO:0000256" key="2">
    <source>
        <dbReference type="SAM" id="SignalP"/>
    </source>
</evidence>
<feature type="signal peptide" evidence="2">
    <location>
        <begin position="1"/>
        <end position="23"/>
    </location>
</feature>
<dbReference type="GO" id="GO:0004035">
    <property type="term" value="F:alkaline phosphatase activity"/>
    <property type="evidence" value="ECO:0007669"/>
    <property type="project" value="UniProtKB-EC"/>
</dbReference>
<dbReference type="RefSeq" id="WP_006370760.1">
    <property type="nucleotide sequence ID" value="NC_011071.1"/>
</dbReference>
<comment type="similarity">
    <text evidence="1">Belongs to the PstS family.</text>
</comment>
<dbReference type="InterPro" id="IPR050962">
    <property type="entry name" value="Phosphate-bind_PstS"/>
</dbReference>
<dbReference type="AlphaFoldDB" id="B4SL30"/>
<accession>B4SL30</accession>
<sequence precursor="true">MKPPLNAFWLASCALVGTLEANAQILVQGGGATMPAALYQGSPDSILPTSFSYAPRGSGVGKRAFLSNDPSLFSTTGTVHFAGSDAVLSSTELYSYNSTFNRAGDPTRYGALIQIPVALAPVIIPFNKPGSAIDLSVTRICGIFSGKITNWSSIDSARTGTIRVVYRGESSGATEFLARFLTSACQPADVSGTTLKLTNGVPAFSVQSTFANLFTSVPENFVAAPASGDAAVYAAIFATVGTMGYTGPDLSLDLSDATRVAQVKGFSPKDVSTQATLDNVPPPAGAAAENPANWVPWFGNPSSGYPIVGTTNLLFGQCYKDVLVAARIRGGLLRIYGSTVVNGVEQGPQDPAIVAHRFIPLNKAWRDAVRSRFVNASNAGALNNPSTCSGIGRPL</sequence>
<reference evidence="4 5" key="1">
    <citation type="submission" date="2008-06" db="EMBL/GenBank/DDBJ databases">
        <title>Complete sequence of Stenotrophomonas maltophilia R551-3.</title>
        <authorList>
            <consortium name="US DOE Joint Genome Institute"/>
            <person name="Lucas S."/>
            <person name="Copeland A."/>
            <person name="Lapidus A."/>
            <person name="Glavina del Rio T."/>
            <person name="Dalin E."/>
            <person name="Tice H."/>
            <person name="Pitluck S."/>
            <person name="Chain P."/>
            <person name="Malfatti S."/>
            <person name="Shin M."/>
            <person name="Vergez L."/>
            <person name="Lang D."/>
            <person name="Schmutz J."/>
            <person name="Larimer F."/>
            <person name="Land M."/>
            <person name="Hauser L."/>
            <person name="Kyrpides N."/>
            <person name="Mikhailova N."/>
            <person name="Taghavi S."/>
            <person name="Monchy S."/>
            <person name="Newman L."/>
            <person name="Vangronsveld J."/>
            <person name="van der Lelie D."/>
            <person name="Richardson P."/>
        </authorList>
    </citation>
    <scope>NUCLEOTIDE SEQUENCE [LARGE SCALE GENOMIC DNA]</scope>
    <source>
        <strain evidence="4 5">R551-3</strain>
    </source>
</reference>
<dbReference type="Proteomes" id="UP000001867">
    <property type="component" value="Chromosome"/>
</dbReference>
<evidence type="ECO:0000256" key="1">
    <source>
        <dbReference type="ARBA" id="ARBA00008725"/>
    </source>
</evidence>
<evidence type="ECO:0000313" key="4">
    <source>
        <dbReference type="EMBL" id="ACF51911.1"/>
    </source>
</evidence>
<dbReference type="Pfam" id="PF12849">
    <property type="entry name" value="PBP_like_2"/>
    <property type="match status" value="1"/>
</dbReference>
<organism evidence="4 5">
    <name type="scientific">Stenotrophomonas maltophilia (strain R551-3)</name>
    <dbReference type="NCBI Taxonomy" id="391008"/>
    <lineage>
        <taxon>Bacteria</taxon>
        <taxon>Pseudomonadati</taxon>
        <taxon>Pseudomonadota</taxon>
        <taxon>Gammaproteobacteria</taxon>
        <taxon>Lysobacterales</taxon>
        <taxon>Lysobacteraceae</taxon>
        <taxon>Stenotrophomonas</taxon>
        <taxon>Stenotrophomonas maltophilia group</taxon>
    </lineage>
</organism>
<dbReference type="SUPFAM" id="SSF53850">
    <property type="entry name" value="Periplasmic binding protein-like II"/>
    <property type="match status" value="1"/>
</dbReference>
<dbReference type="EC" id="3.1.3.1" evidence="4"/>
<dbReference type="PANTHER" id="PTHR42996">
    <property type="entry name" value="PHOSPHATE-BINDING PROTEIN PSTS"/>
    <property type="match status" value="1"/>
</dbReference>
<feature type="chain" id="PRO_5002823474" evidence="2">
    <location>
        <begin position="24"/>
        <end position="395"/>
    </location>
</feature>
<gene>
    <name evidence="4" type="ordered locus">Smal_2207</name>
</gene>
<proteinExistence type="inferred from homology"/>
<dbReference type="PANTHER" id="PTHR42996:SF1">
    <property type="entry name" value="PHOSPHATE-BINDING PROTEIN PSTS"/>
    <property type="match status" value="1"/>
</dbReference>
<dbReference type="HOGENOM" id="CLU_047926_0_0_6"/>